<dbReference type="Pfam" id="PF01593">
    <property type="entry name" value="Amino_oxidase"/>
    <property type="match status" value="1"/>
</dbReference>
<proteinExistence type="predicted"/>
<dbReference type="Gene3D" id="3.50.50.60">
    <property type="entry name" value="FAD/NAD(P)-binding domain"/>
    <property type="match status" value="1"/>
</dbReference>
<evidence type="ECO:0000259" key="1">
    <source>
        <dbReference type="Pfam" id="PF01593"/>
    </source>
</evidence>
<gene>
    <name evidence="2" type="ORF">ETD86_11330</name>
</gene>
<dbReference type="InterPro" id="IPR002937">
    <property type="entry name" value="Amino_oxidase"/>
</dbReference>
<accession>A0A5S4FPE9</accession>
<dbReference type="SUPFAM" id="SSF54373">
    <property type="entry name" value="FAD-linked reductases, C-terminal domain"/>
    <property type="match status" value="1"/>
</dbReference>
<name>A0A5S4FPE9_9ACTN</name>
<protein>
    <submittedName>
        <fullName evidence="2">FAD-dependent oxidoreductase</fullName>
    </submittedName>
</protein>
<organism evidence="2 3">
    <name type="scientific">Nonomuraea turkmeniaca</name>
    <dbReference type="NCBI Taxonomy" id="103838"/>
    <lineage>
        <taxon>Bacteria</taxon>
        <taxon>Bacillati</taxon>
        <taxon>Actinomycetota</taxon>
        <taxon>Actinomycetes</taxon>
        <taxon>Streptosporangiales</taxon>
        <taxon>Streptosporangiaceae</taxon>
        <taxon>Nonomuraea</taxon>
    </lineage>
</organism>
<reference evidence="2 3" key="1">
    <citation type="submission" date="2019-05" db="EMBL/GenBank/DDBJ databases">
        <title>Draft genome sequence of Nonomuraea turkmeniaca DSM 43926.</title>
        <authorList>
            <person name="Saricaoglu S."/>
            <person name="Isik K."/>
        </authorList>
    </citation>
    <scope>NUCLEOTIDE SEQUENCE [LARGE SCALE GENOMIC DNA]</scope>
    <source>
        <strain evidence="2 3">DSM 43926</strain>
    </source>
</reference>
<dbReference type="EMBL" id="VCKY01000028">
    <property type="protein sequence ID" value="TMR22572.1"/>
    <property type="molecule type" value="Genomic_DNA"/>
</dbReference>
<dbReference type="SUPFAM" id="SSF51905">
    <property type="entry name" value="FAD/NAD(P)-binding domain"/>
    <property type="match status" value="1"/>
</dbReference>
<evidence type="ECO:0000313" key="2">
    <source>
        <dbReference type="EMBL" id="TMR22572.1"/>
    </source>
</evidence>
<feature type="domain" description="Amine oxidase" evidence="1">
    <location>
        <begin position="33"/>
        <end position="270"/>
    </location>
</feature>
<dbReference type="GO" id="GO:0016491">
    <property type="term" value="F:oxidoreductase activity"/>
    <property type="evidence" value="ECO:0007669"/>
    <property type="project" value="InterPro"/>
</dbReference>
<keyword evidence="3" id="KW-1185">Reference proteome</keyword>
<dbReference type="InterPro" id="IPR036188">
    <property type="entry name" value="FAD/NAD-bd_sf"/>
</dbReference>
<dbReference type="OrthoDB" id="3267377at2"/>
<comment type="caution">
    <text evidence="2">The sequence shown here is derived from an EMBL/GenBank/DDBJ whole genome shotgun (WGS) entry which is preliminary data.</text>
</comment>
<dbReference type="Proteomes" id="UP000309128">
    <property type="component" value="Unassembled WGS sequence"/>
</dbReference>
<sequence length="283" mass="29089">MCCECGTCCRRFAAPYARVDRRPAGWRTFTARRARAVTVRGGLGRLTSALAAGLDVEYGVRVERVARDDGAGAVLHTSRGRLRAAAVVLATPARPAAAILADPTPRERSVLAVPYSPGLLVGLALREPLAPDELGGAYGVLAGPGEATALAAVAVLSRADSGACGGDVLTVMLRPSAAGPLWSADDPTVCTAAVAALSPLVPGLTGRVTGTRVVRWEQAMPSVPAGHVRAVTAYRSGVTRADAVVLAGDNLGFPWTDSAAFNGRWAADRLLAHGHGDLPESGE</sequence>
<evidence type="ECO:0000313" key="3">
    <source>
        <dbReference type="Proteomes" id="UP000309128"/>
    </source>
</evidence>
<dbReference type="AlphaFoldDB" id="A0A5S4FPE9"/>